<evidence type="ECO:0000259" key="1">
    <source>
        <dbReference type="Pfam" id="PF04073"/>
    </source>
</evidence>
<comment type="caution">
    <text evidence="2">The sequence shown here is derived from an EMBL/GenBank/DDBJ whole genome shotgun (WGS) entry which is preliminary data.</text>
</comment>
<dbReference type="CDD" id="cd04332">
    <property type="entry name" value="YbaK_like"/>
    <property type="match status" value="1"/>
</dbReference>
<organism evidence="2 3">
    <name type="scientific">Anaerosacchariphilus polymeriproducens</name>
    <dbReference type="NCBI Taxonomy" id="1812858"/>
    <lineage>
        <taxon>Bacteria</taxon>
        <taxon>Bacillati</taxon>
        <taxon>Bacillota</taxon>
        <taxon>Clostridia</taxon>
        <taxon>Lachnospirales</taxon>
        <taxon>Lachnospiraceae</taxon>
        <taxon>Anaerosacchariphilus</taxon>
    </lineage>
</organism>
<reference evidence="2 3" key="1">
    <citation type="submission" date="2018-07" db="EMBL/GenBank/DDBJ databases">
        <title>Anaerosacharophilus polymeroproducens gen. nov. sp. nov., an anaerobic bacterium isolated from salt field.</title>
        <authorList>
            <person name="Kim W."/>
            <person name="Yang S.-H."/>
            <person name="Oh J."/>
            <person name="Lee J.-H."/>
            <person name="Kwon K.K."/>
        </authorList>
    </citation>
    <scope>NUCLEOTIDE SEQUENCE [LARGE SCALE GENOMIC DNA]</scope>
    <source>
        <strain evidence="2 3">MCWD5</strain>
    </source>
</reference>
<dbReference type="Gene3D" id="3.90.960.10">
    <property type="entry name" value="YbaK/aminoacyl-tRNA synthetase-associated domain"/>
    <property type="match status" value="1"/>
</dbReference>
<accession>A0A371AZC3</accession>
<dbReference type="SUPFAM" id="SSF55826">
    <property type="entry name" value="YbaK/ProRS associated domain"/>
    <property type="match status" value="1"/>
</dbReference>
<dbReference type="EMBL" id="QRCT01000009">
    <property type="protein sequence ID" value="RDU24911.1"/>
    <property type="molecule type" value="Genomic_DNA"/>
</dbReference>
<dbReference type="AlphaFoldDB" id="A0A371AZC3"/>
<dbReference type="Proteomes" id="UP000255036">
    <property type="component" value="Unassembled WGS sequence"/>
</dbReference>
<gene>
    <name evidence="2" type="ORF">DWV06_01380</name>
</gene>
<dbReference type="RefSeq" id="WP_115480395.1">
    <property type="nucleotide sequence ID" value="NZ_QRCT01000009.1"/>
</dbReference>
<protein>
    <recommendedName>
        <fullName evidence="1">YbaK/aminoacyl-tRNA synthetase-associated domain-containing protein</fullName>
    </recommendedName>
</protein>
<dbReference type="OrthoDB" id="1099907at2"/>
<sequence>MYSIVELEMKLENEQAKYELIKQNEAIYSIEDAKKYYKVEKAAPTFILQCEDGLIACIVSACRGKLDFDAMKKQFGYSKLKMANREKVEKQTGYKIGSVPLIGLNLPCIFDNTLLQFDYIYGGTGNELITLKIDPHDVIRLNNVINFID</sequence>
<proteinExistence type="predicted"/>
<name>A0A371AZC3_9FIRM</name>
<dbReference type="InterPro" id="IPR007214">
    <property type="entry name" value="YbaK/aa-tRNA-synth-assoc-dom"/>
</dbReference>
<dbReference type="Pfam" id="PF04073">
    <property type="entry name" value="tRNA_edit"/>
    <property type="match status" value="1"/>
</dbReference>
<keyword evidence="3" id="KW-1185">Reference proteome</keyword>
<feature type="domain" description="YbaK/aminoacyl-tRNA synthetase-associated" evidence="1">
    <location>
        <begin position="25"/>
        <end position="141"/>
    </location>
</feature>
<dbReference type="InterPro" id="IPR036754">
    <property type="entry name" value="YbaK/aa-tRNA-synt-asso_dom_sf"/>
</dbReference>
<evidence type="ECO:0000313" key="2">
    <source>
        <dbReference type="EMBL" id="RDU24911.1"/>
    </source>
</evidence>
<dbReference type="GO" id="GO:0002161">
    <property type="term" value="F:aminoacyl-tRNA deacylase activity"/>
    <property type="evidence" value="ECO:0007669"/>
    <property type="project" value="InterPro"/>
</dbReference>
<evidence type="ECO:0000313" key="3">
    <source>
        <dbReference type="Proteomes" id="UP000255036"/>
    </source>
</evidence>